<feature type="compositionally biased region" description="Polar residues" evidence="1">
    <location>
        <begin position="35"/>
        <end position="44"/>
    </location>
</feature>
<accession>A0A8J4UDX5</accession>
<dbReference type="EMBL" id="QNUK01000389">
    <property type="protein sequence ID" value="KAF5894140.1"/>
    <property type="molecule type" value="Genomic_DNA"/>
</dbReference>
<evidence type="ECO:0000313" key="3">
    <source>
        <dbReference type="Proteomes" id="UP000727407"/>
    </source>
</evidence>
<feature type="region of interest" description="Disordered" evidence="1">
    <location>
        <begin position="1"/>
        <end position="44"/>
    </location>
</feature>
<protein>
    <submittedName>
        <fullName evidence="2">Ubiquitin carboxyl-terminal hydrolase 42 isoform X1</fullName>
    </submittedName>
</protein>
<keyword evidence="2" id="KW-0378">Hydrolase</keyword>
<keyword evidence="3" id="KW-1185">Reference proteome</keyword>
<sequence>MTIVDNTSEKSDFESAQCNRSSSLTPVSSGGVEDGNSSWSVDSSTAELSRTMATCVAPSLEAAVYGGNTALPAERPNEQGKYY</sequence>
<dbReference type="Proteomes" id="UP000727407">
    <property type="component" value="Unassembled WGS sequence"/>
</dbReference>
<reference evidence="2" key="1">
    <citation type="submission" date="2020-07" db="EMBL/GenBank/DDBJ databases">
        <title>Clarias magur genome sequencing, assembly and annotation.</title>
        <authorList>
            <person name="Kushwaha B."/>
            <person name="Kumar R."/>
            <person name="Das P."/>
            <person name="Joshi C.G."/>
            <person name="Kumar D."/>
            <person name="Nagpure N.S."/>
            <person name="Pandey M."/>
            <person name="Agarwal S."/>
            <person name="Srivastava S."/>
            <person name="Singh M."/>
            <person name="Sahoo L."/>
            <person name="Jayasankar P."/>
            <person name="Meher P.K."/>
            <person name="Koringa P.G."/>
            <person name="Iquebal M.A."/>
            <person name="Das S.P."/>
            <person name="Bit A."/>
            <person name="Patnaik S."/>
            <person name="Patel N."/>
            <person name="Shah T.M."/>
            <person name="Hinsu A."/>
            <person name="Jena J.K."/>
        </authorList>
    </citation>
    <scope>NUCLEOTIDE SEQUENCE</scope>
    <source>
        <strain evidence="2">CIFAMagur01</strain>
        <tissue evidence="2">Testis</tissue>
    </source>
</reference>
<comment type="caution">
    <text evidence="2">The sequence shown here is derived from an EMBL/GenBank/DDBJ whole genome shotgun (WGS) entry which is preliminary data.</text>
</comment>
<proteinExistence type="predicted"/>
<name>A0A8J4UDX5_CLAMG</name>
<feature type="compositionally biased region" description="Polar residues" evidence="1">
    <location>
        <begin position="14"/>
        <end position="28"/>
    </location>
</feature>
<evidence type="ECO:0000313" key="2">
    <source>
        <dbReference type="EMBL" id="KAF5894140.1"/>
    </source>
</evidence>
<dbReference type="GO" id="GO:0016787">
    <property type="term" value="F:hydrolase activity"/>
    <property type="evidence" value="ECO:0007669"/>
    <property type="project" value="UniProtKB-KW"/>
</dbReference>
<gene>
    <name evidence="2" type="primary">usp42</name>
    <name evidence="2" type="ORF">DAT39_016143</name>
</gene>
<organism evidence="2 3">
    <name type="scientific">Clarias magur</name>
    <name type="common">Asian catfish</name>
    <name type="synonym">Macropteronotus magur</name>
    <dbReference type="NCBI Taxonomy" id="1594786"/>
    <lineage>
        <taxon>Eukaryota</taxon>
        <taxon>Metazoa</taxon>
        <taxon>Chordata</taxon>
        <taxon>Craniata</taxon>
        <taxon>Vertebrata</taxon>
        <taxon>Euteleostomi</taxon>
        <taxon>Actinopterygii</taxon>
        <taxon>Neopterygii</taxon>
        <taxon>Teleostei</taxon>
        <taxon>Ostariophysi</taxon>
        <taxon>Siluriformes</taxon>
        <taxon>Clariidae</taxon>
        <taxon>Clarias</taxon>
    </lineage>
</organism>
<dbReference type="AlphaFoldDB" id="A0A8J4UDX5"/>
<feature type="non-terminal residue" evidence="2">
    <location>
        <position position="83"/>
    </location>
</feature>
<evidence type="ECO:0000256" key="1">
    <source>
        <dbReference type="SAM" id="MobiDB-lite"/>
    </source>
</evidence>